<keyword evidence="1" id="KW-0472">Membrane</keyword>
<reference evidence="2 3" key="1">
    <citation type="submission" date="2022-09" db="EMBL/GenBank/DDBJ databases">
        <authorList>
            <person name="Palmer J.M."/>
        </authorList>
    </citation>
    <scope>NUCLEOTIDE SEQUENCE [LARGE SCALE GENOMIC DNA]</scope>
    <source>
        <strain evidence="2 3">DSM 7382</strain>
    </source>
</reference>
<dbReference type="GO" id="GO:0016287">
    <property type="term" value="F:glycerone-phosphate O-acyltransferase activity"/>
    <property type="evidence" value="ECO:0007669"/>
    <property type="project" value="TreeGrafter"/>
</dbReference>
<keyword evidence="3" id="KW-1185">Reference proteome</keyword>
<dbReference type="EMBL" id="JASBNA010000004">
    <property type="protein sequence ID" value="KAK7692596.1"/>
    <property type="molecule type" value="Genomic_DNA"/>
</dbReference>
<dbReference type="PANTHER" id="PTHR31605">
    <property type="entry name" value="GLYCEROL-3-PHOSPHATE O-ACYLTRANSFERASE 1"/>
    <property type="match status" value="1"/>
</dbReference>
<gene>
    <name evidence="2" type="ORF">QCA50_004228</name>
</gene>
<dbReference type="GO" id="GO:0008654">
    <property type="term" value="P:phospholipid biosynthetic process"/>
    <property type="evidence" value="ECO:0007669"/>
    <property type="project" value="TreeGrafter"/>
</dbReference>
<dbReference type="Proteomes" id="UP001385951">
    <property type="component" value="Unassembled WGS sequence"/>
</dbReference>
<accession>A0AAW0GSS1</accession>
<sequence length="263" mass="30294">MQLGIDLQEYQNQLVKLGIKDDRIRKPLPTLTILYRLLIRLTWSIFLLTISIPGLLLWIPVFITTFIAVHKFKQTGPVWDTYDEIAQYKLVYGLASGVLVWFASMMFTLPIAPLTAILVPAAMWMSLRWLEDAVSAFRAFTALTRLLLVGPSRLEAMRKTREELLGRVLELAVNTLGLPEAPERHFKEAGDSWQKGRVRGRWASKAKYFSVRGGERGIGMRLLGCMIKWTIQKMNFERGDLWLFNVQGKFIKREISLKPYLIH</sequence>
<evidence type="ECO:0000256" key="1">
    <source>
        <dbReference type="SAM" id="Phobius"/>
    </source>
</evidence>
<evidence type="ECO:0000313" key="3">
    <source>
        <dbReference type="Proteomes" id="UP001385951"/>
    </source>
</evidence>
<dbReference type="PANTHER" id="PTHR31605:SF0">
    <property type="entry name" value="GLYCEROL-3-PHOSPHATE O-ACYLTRANSFERASE 1"/>
    <property type="match status" value="1"/>
</dbReference>
<proteinExistence type="predicted"/>
<name>A0AAW0GSS1_9APHY</name>
<protein>
    <submittedName>
        <fullName evidence="2">Uncharacterized protein</fullName>
    </submittedName>
</protein>
<organism evidence="2 3">
    <name type="scientific">Cerrena zonata</name>
    <dbReference type="NCBI Taxonomy" id="2478898"/>
    <lineage>
        <taxon>Eukaryota</taxon>
        <taxon>Fungi</taxon>
        <taxon>Dikarya</taxon>
        <taxon>Basidiomycota</taxon>
        <taxon>Agaricomycotina</taxon>
        <taxon>Agaricomycetes</taxon>
        <taxon>Polyporales</taxon>
        <taxon>Cerrenaceae</taxon>
        <taxon>Cerrena</taxon>
    </lineage>
</organism>
<comment type="caution">
    <text evidence="2">The sequence shown here is derived from an EMBL/GenBank/DDBJ whole genome shotgun (WGS) entry which is preliminary data.</text>
</comment>
<feature type="transmembrane region" description="Helical" evidence="1">
    <location>
        <begin position="45"/>
        <end position="69"/>
    </location>
</feature>
<dbReference type="GO" id="GO:0004366">
    <property type="term" value="F:glycerol-3-phosphate O-acyltransferase activity"/>
    <property type="evidence" value="ECO:0007669"/>
    <property type="project" value="TreeGrafter"/>
</dbReference>
<keyword evidence="1" id="KW-1133">Transmembrane helix</keyword>
<feature type="transmembrane region" description="Helical" evidence="1">
    <location>
        <begin position="90"/>
        <end position="113"/>
    </location>
</feature>
<dbReference type="InterPro" id="IPR052744">
    <property type="entry name" value="GPAT/DAPAT"/>
</dbReference>
<evidence type="ECO:0000313" key="2">
    <source>
        <dbReference type="EMBL" id="KAK7692596.1"/>
    </source>
</evidence>
<keyword evidence="1" id="KW-0812">Transmembrane</keyword>
<dbReference type="AlphaFoldDB" id="A0AAW0GSS1"/>